<evidence type="ECO:0000313" key="2">
    <source>
        <dbReference type="EMBL" id="KAK6510756.1"/>
    </source>
</evidence>
<name>A0AAN8NAA9_9PEZI</name>
<protein>
    <submittedName>
        <fullName evidence="2">Uncharacterized protein</fullName>
    </submittedName>
</protein>
<accession>A0AAN8NAA9</accession>
<reference evidence="2 3" key="1">
    <citation type="submission" date="2019-10" db="EMBL/GenBank/DDBJ databases">
        <authorList>
            <person name="Palmer J.M."/>
        </authorList>
    </citation>
    <scope>NUCLEOTIDE SEQUENCE [LARGE SCALE GENOMIC DNA]</scope>
    <source>
        <strain evidence="2 3">TWF506</strain>
    </source>
</reference>
<evidence type="ECO:0000313" key="3">
    <source>
        <dbReference type="Proteomes" id="UP001307849"/>
    </source>
</evidence>
<comment type="caution">
    <text evidence="2">The sequence shown here is derived from an EMBL/GenBank/DDBJ whole genome shotgun (WGS) entry which is preliminary data.</text>
</comment>
<sequence>MLRKAISSVRKRAPRSFKREDIRNAFLDLLADKLDWPIFHKKVFMRGDIMVELVQDIKSGDHLASASTSDPTQIPRDQEENGGSSCNLDYITVQKYIVPLNPFFRPQLEELRFLQKFSFEQYLTVKNFIQELKDAKALEKCSKQNKVDPFLRGAFGMEEIGTETSHLPSFLEVSNADDIRRELLFQFRDRYNQLITLVETCPVDSEKLEDEYGLKRAIKRAGEMCIYDCYPALPENLSEPAR</sequence>
<evidence type="ECO:0000256" key="1">
    <source>
        <dbReference type="SAM" id="MobiDB-lite"/>
    </source>
</evidence>
<feature type="region of interest" description="Disordered" evidence="1">
    <location>
        <begin position="62"/>
        <end position="83"/>
    </location>
</feature>
<proteinExistence type="predicted"/>
<gene>
    <name evidence="2" type="ORF">TWF506_009854</name>
</gene>
<dbReference type="EMBL" id="JAVHJM010000007">
    <property type="protein sequence ID" value="KAK6510756.1"/>
    <property type="molecule type" value="Genomic_DNA"/>
</dbReference>
<dbReference type="Proteomes" id="UP001307849">
    <property type="component" value="Unassembled WGS sequence"/>
</dbReference>
<organism evidence="2 3">
    <name type="scientific">Arthrobotrys conoides</name>
    <dbReference type="NCBI Taxonomy" id="74498"/>
    <lineage>
        <taxon>Eukaryota</taxon>
        <taxon>Fungi</taxon>
        <taxon>Dikarya</taxon>
        <taxon>Ascomycota</taxon>
        <taxon>Pezizomycotina</taxon>
        <taxon>Orbiliomycetes</taxon>
        <taxon>Orbiliales</taxon>
        <taxon>Orbiliaceae</taxon>
        <taxon>Arthrobotrys</taxon>
    </lineage>
</organism>
<dbReference type="AlphaFoldDB" id="A0AAN8NAA9"/>
<keyword evidence="3" id="KW-1185">Reference proteome</keyword>